<keyword evidence="3" id="KW-1185">Reference proteome</keyword>
<reference evidence="2 3" key="1">
    <citation type="submission" date="2021-08" db="EMBL/GenBank/DDBJ databases">
        <title>Draft Genome Sequence of Phanerochaete sordida strain YK-624.</title>
        <authorList>
            <person name="Mori T."/>
            <person name="Dohra H."/>
            <person name="Suzuki T."/>
            <person name="Kawagishi H."/>
            <person name="Hirai H."/>
        </authorList>
    </citation>
    <scope>NUCLEOTIDE SEQUENCE [LARGE SCALE GENOMIC DNA]</scope>
    <source>
        <strain evidence="2 3">YK-624</strain>
    </source>
</reference>
<protein>
    <submittedName>
        <fullName evidence="2">Uncharacterized protein</fullName>
    </submittedName>
</protein>
<dbReference type="AlphaFoldDB" id="A0A9P3L9K6"/>
<evidence type="ECO:0000256" key="1">
    <source>
        <dbReference type="SAM" id="MobiDB-lite"/>
    </source>
</evidence>
<name>A0A9P3L9K6_9APHY</name>
<evidence type="ECO:0000313" key="2">
    <source>
        <dbReference type="EMBL" id="GJE87371.1"/>
    </source>
</evidence>
<feature type="compositionally biased region" description="Basic and acidic residues" evidence="1">
    <location>
        <begin position="36"/>
        <end position="53"/>
    </location>
</feature>
<sequence length="252" mass="28302">MSGEEWQIDSEHSDSEKSNDSEQSGSEQSDFDEDDSRWVDKAEEQARYQERAPKQGRQMLNIRKEMEDILLSKTLWALHGAEADALTSRLSSVLDTWRDAKPGTGPQKPLCLLENVYPSETLRAGALTGSDAQKASFLAKLCAPRGFKLGLAHLRVYLFGPVVDVFGHRNPRRDGRVGFTVDDERIDVEHLVDMDGNLVLEKLELDEDSDEENVPAGDAWRLDDGPCDREQYEEVRVMYACSSFRTADSCTG</sequence>
<proteinExistence type="predicted"/>
<feature type="compositionally biased region" description="Basic and acidic residues" evidence="1">
    <location>
        <begin position="9"/>
        <end position="20"/>
    </location>
</feature>
<gene>
    <name evidence="2" type="ORF">PsYK624_034540</name>
</gene>
<organism evidence="2 3">
    <name type="scientific">Phanerochaete sordida</name>
    <dbReference type="NCBI Taxonomy" id="48140"/>
    <lineage>
        <taxon>Eukaryota</taxon>
        <taxon>Fungi</taxon>
        <taxon>Dikarya</taxon>
        <taxon>Basidiomycota</taxon>
        <taxon>Agaricomycotina</taxon>
        <taxon>Agaricomycetes</taxon>
        <taxon>Polyporales</taxon>
        <taxon>Phanerochaetaceae</taxon>
        <taxon>Phanerochaete</taxon>
    </lineage>
</organism>
<dbReference type="EMBL" id="BPQB01000006">
    <property type="protein sequence ID" value="GJE87371.1"/>
    <property type="molecule type" value="Genomic_DNA"/>
</dbReference>
<accession>A0A9P3L9K6</accession>
<evidence type="ECO:0000313" key="3">
    <source>
        <dbReference type="Proteomes" id="UP000703269"/>
    </source>
</evidence>
<feature type="region of interest" description="Disordered" evidence="1">
    <location>
        <begin position="1"/>
        <end position="54"/>
    </location>
</feature>
<dbReference type="Proteomes" id="UP000703269">
    <property type="component" value="Unassembled WGS sequence"/>
</dbReference>
<comment type="caution">
    <text evidence="2">The sequence shown here is derived from an EMBL/GenBank/DDBJ whole genome shotgun (WGS) entry which is preliminary data.</text>
</comment>